<protein>
    <submittedName>
        <fullName evidence="3">Uncharacterized protein</fullName>
    </submittedName>
</protein>
<keyword evidence="4" id="KW-1185">Reference proteome</keyword>
<dbReference type="AlphaFoldDB" id="A0A8J5JBN5"/>
<evidence type="ECO:0000256" key="1">
    <source>
        <dbReference type="SAM" id="MobiDB-lite"/>
    </source>
</evidence>
<name>A0A8J5JBN5_HOMAM</name>
<gene>
    <name evidence="3" type="ORF">Hamer_G015964</name>
</gene>
<sequence length="306" mass="32193">MNNSRPQQPTTQTISIQQPPLPDPIVYRFPFLVRGTYVSVLFPTLSILFIYLCGVMNLVIVTILGVDSASAFFLPMGGLMAILGYSLTAKARKEYNALPPDHPDRLMYSRRPGPAAGPTPISYHMVPGSQSQALTPGGGGAVMGDSLQVGTGDPQMGSPASFRMSTYPSPHGGQPATYPPPHGGQPATYPSPHGGQPATYPPPYEGQPATYPPPYGEQPATYPSPHGGQPATYPPSYGGQPATSPPPYGGQPTIYTSPYGGQPATCPPPYAGIEGRPGNYTASAPGLEVQDDEPPPPYSDVVKQFI</sequence>
<keyword evidence="2" id="KW-0812">Transmembrane</keyword>
<proteinExistence type="predicted"/>
<organism evidence="3 4">
    <name type="scientific">Homarus americanus</name>
    <name type="common">American lobster</name>
    <dbReference type="NCBI Taxonomy" id="6706"/>
    <lineage>
        <taxon>Eukaryota</taxon>
        <taxon>Metazoa</taxon>
        <taxon>Ecdysozoa</taxon>
        <taxon>Arthropoda</taxon>
        <taxon>Crustacea</taxon>
        <taxon>Multicrustacea</taxon>
        <taxon>Malacostraca</taxon>
        <taxon>Eumalacostraca</taxon>
        <taxon>Eucarida</taxon>
        <taxon>Decapoda</taxon>
        <taxon>Pleocyemata</taxon>
        <taxon>Astacidea</taxon>
        <taxon>Nephropoidea</taxon>
        <taxon>Nephropidae</taxon>
        <taxon>Homarus</taxon>
    </lineage>
</organism>
<evidence type="ECO:0000256" key="2">
    <source>
        <dbReference type="SAM" id="Phobius"/>
    </source>
</evidence>
<comment type="caution">
    <text evidence="3">The sequence shown here is derived from an EMBL/GenBank/DDBJ whole genome shotgun (WGS) entry which is preliminary data.</text>
</comment>
<dbReference type="Proteomes" id="UP000747542">
    <property type="component" value="Unassembled WGS sequence"/>
</dbReference>
<reference evidence="3" key="1">
    <citation type="journal article" date="2021" name="Sci. Adv.">
        <title>The American lobster genome reveals insights on longevity, neural, and immune adaptations.</title>
        <authorList>
            <person name="Polinski J.M."/>
            <person name="Zimin A.V."/>
            <person name="Clark K.F."/>
            <person name="Kohn A.B."/>
            <person name="Sadowski N."/>
            <person name="Timp W."/>
            <person name="Ptitsyn A."/>
            <person name="Khanna P."/>
            <person name="Romanova D.Y."/>
            <person name="Williams P."/>
            <person name="Greenwood S.J."/>
            <person name="Moroz L.L."/>
            <person name="Walt D.R."/>
            <person name="Bodnar A.G."/>
        </authorList>
    </citation>
    <scope>NUCLEOTIDE SEQUENCE</scope>
    <source>
        <strain evidence="3">GMGI-L3</strain>
    </source>
</reference>
<keyword evidence="2" id="KW-0472">Membrane</keyword>
<dbReference type="EMBL" id="JAHLQT010041065">
    <property type="protein sequence ID" value="KAG7155597.1"/>
    <property type="molecule type" value="Genomic_DNA"/>
</dbReference>
<feature type="compositionally biased region" description="Pro residues" evidence="1">
    <location>
        <begin position="199"/>
        <end position="216"/>
    </location>
</feature>
<evidence type="ECO:0000313" key="4">
    <source>
        <dbReference type="Proteomes" id="UP000747542"/>
    </source>
</evidence>
<evidence type="ECO:0000313" key="3">
    <source>
        <dbReference type="EMBL" id="KAG7155597.1"/>
    </source>
</evidence>
<feature type="region of interest" description="Disordered" evidence="1">
    <location>
        <begin position="127"/>
        <end position="306"/>
    </location>
</feature>
<feature type="transmembrane region" description="Helical" evidence="2">
    <location>
        <begin position="69"/>
        <end position="88"/>
    </location>
</feature>
<accession>A0A8J5JBN5</accession>
<feature type="transmembrane region" description="Helical" evidence="2">
    <location>
        <begin position="37"/>
        <end position="63"/>
    </location>
</feature>
<keyword evidence="2" id="KW-1133">Transmembrane helix</keyword>